<comment type="caution">
    <text evidence="2">The sequence shown here is derived from an EMBL/GenBank/DDBJ whole genome shotgun (WGS) entry which is preliminary data.</text>
</comment>
<name>A0AB34JAB9_PRYPA</name>
<feature type="compositionally biased region" description="Low complexity" evidence="1">
    <location>
        <begin position="1"/>
        <end position="24"/>
    </location>
</feature>
<accession>A0AB34JAB9</accession>
<reference evidence="2 3" key="1">
    <citation type="journal article" date="2024" name="Science">
        <title>Giant polyketide synthase enzymes in the biosynthesis of giant marine polyether toxins.</title>
        <authorList>
            <person name="Fallon T.R."/>
            <person name="Shende V.V."/>
            <person name="Wierzbicki I.H."/>
            <person name="Pendleton A.L."/>
            <person name="Watervoot N.F."/>
            <person name="Auber R.P."/>
            <person name="Gonzalez D.J."/>
            <person name="Wisecaver J.H."/>
            <person name="Moore B.S."/>
        </authorList>
    </citation>
    <scope>NUCLEOTIDE SEQUENCE [LARGE SCALE GENOMIC DNA]</scope>
    <source>
        <strain evidence="2 3">12B1</strain>
    </source>
</reference>
<dbReference type="EMBL" id="JBGBPQ010000011">
    <property type="protein sequence ID" value="KAL1515499.1"/>
    <property type="molecule type" value="Genomic_DNA"/>
</dbReference>
<dbReference type="Proteomes" id="UP001515480">
    <property type="component" value="Unassembled WGS sequence"/>
</dbReference>
<evidence type="ECO:0000256" key="1">
    <source>
        <dbReference type="SAM" id="MobiDB-lite"/>
    </source>
</evidence>
<evidence type="ECO:0008006" key="4">
    <source>
        <dbReference type="Google" id="ProtNLM"/>
    </source>
</evidence>
<dbReference type="AlphaFoldDB" id="A0AB34JAB9"/>
<sequence length="536" mass="59459">MASPSSRAPHRSSPSGSPHISIDSTNASFRGIGFCARVRSPSGEDMAAATSLSAEQSSACARDDSGSWRVSVSADEGASALRSTCARLCGLCRRCRYVSFSASVSVCAWYAHCEKDDLRHWWSHSVATVPWETLQLRTRIPRAEPAWDEPAGVPRLRLGLATLSFGEQVCAMARWCQAAGRLRWTLEGAWQVHVLILRSARRRARLRHADLCAGAEVVPMDEGLHAAAAACLGRGVRAGYHTAMPVDVMLKWQFVGMRAYDAVLFADQDTDIFPFETDAPALRRRWQQMLPVFLRPRHSLRVDGVPSRTAAMRLLTSTDQSSPVNTGLMLIKPTPWLYQDGLRVLRSCAVNESHGWGYVGKPRMQRITPRYFSATAGGSTTVRPHVNQAYFWFTDVNRTGAMTNNWWKFAGAAEDQGFFWYMFFLRHNLGVYFNPGELSAPGKIVHIVNHYFGKIAGAKAWEGKLWNEPAHLKGQASGRLGMNLHYLSRLEPRPTGEEGSCDGAMRTLRRTAEAHPLAQKPRASFAGASPPRFAIW</sequence>
<organism evidence="2 3">
    <name type="scientific">Prymnesium parvum</name>
    <name type="common">Toxic golden alga</name>
    <dbReference type="NCBI Taxonomy" id="97485"/>
    <lineage>
        <taxon>Eukaryota</taxon>
        <taxon>Haptista</taxon>
        <taxon>Haptophyta</taxon>
        <taxon>Prymnesiophyceae</taxon>
        <taxon>Prymnesiales</taxon>
        <taxon>Prymnesiaceae</taxon>
        <taxon>Prymnesium</taxon>
    </lineage>
</organism>
<feature type="region of interest" description="Disordered" evidence="1">
    <location>
        <begin position="514"/>
        <end position="536"/>
    </location>
</feature>
<gene>
    <name evidence="2" type="ORF">AB1Y20_002122</name>
</gene>
<evidence type="ECO:0000313" key="2">
    <source>
        <dbReference type="EMBL" id="KAL1515499.1"/>
    </source>
</evidence>
<protein>
    <recommendedName>
        <fullName evidence="4">Nucleotide-diphospho-sugar transferase domain-containing protein</fullName>
    </recommendedName>
</protein>
<proteinExistence type="predicted"/>
<evidence type="ECO:0000313" key="3">
    <source>
        <dbReference type="Proteomes" id="UP001515480"/>
    </source>
</evidence>
<keyword evidence="3" id="KW-1185">Reference proteome</keyword>
<feature type="region of interest" description="Disordered" evidence="1">
    <location>
        <begin position="1"/>
        <end position="25"/>
    </location>
</feature>